<keyword evidence="5" id="KW-0687">Ribonucleoprotein</keyword>
<dbReference type="CDD" id="cd15465">
    <property type="entry name" value="bS6_mito"/>
    <property type="match status" value="1"/>
</dbReference>
<protein>
    <recommendedName>
        <fullName evidence="6">Small ribosomal subunit protein bS6m</fullName>
    </recommendedName>
</protein>
<dbReference type="GO" id="GO:0005763">
    <property type="term" value="C:mitochondrial small ribosomal subunit"/>
    <property type="evidence" value="ECO:0007669"/>
    <property type="project" value="TreeGrafter"/>
</dbReference>
<keyword evidence="4" id="KW-0496">Mitochondrion</keyword>
<dbReference type="InterPro" id="IPR035980">
    <property type="entry name" value="Ribosomal_bS6_sf"/>
</dbReference>
<sequence>MLYEMIGIVRTGPRGAPNLEEVKEIVLTTGSLILQQGGVIRSLANWGVFALPRSVSRNQMRHYNGHYFVMRYDAAVGTQEQVRRTLGLDPRVVRATSVKLGDGKLGKVVRYGAVEWGRKEES</sequence>
<organism evidence="8 9">
    <name type="scientific">Coniochaeta hoffmannii</name>
    <dbReference type="NCBI Taxonomy" id="91930"/>
    <lineage>
        <taxon>Eukaryota</taxon>
        <taxon>Fungi</taxon>
        <taxon>Dikarya</taxon>
        <taxon>Ascomycota</taxon>
        <taxon>Pezizomycotina</taxon>
        <taxon>Sordariomycetes</taxon>
        <taxon>Sordariomycetidae</taxon>
        <taxon>Coniochaetales</taxon>
        <taxon>Coniochaetaceae</taxon>
        <taxon>Coniochaeta</taxon>
    </lineage>
</organism>
<dbReference type="FunFam" id="3.30.70.60:FF:000007">
    <property type="entry name" value="37S ribosomal protein Mrp17"/>
    <property type="match status" value="1"/>
</dbReference>
<evidence type="ECO:0000313" key="8">
    <source>
        <dbReference type="EMBL" id="KAJ9144744.1"/>
    </source>
</evidence>
<comment type="subcellular location">
    <subcellularLocation>
        <location evidence="1">Mitochondrion</location>
    </subcellularLocation>
</comment>
<dbReference type="EMBL" id="JANBVN010000097">
    <property type="protein sequence ID" value="KAJ9144744.1"/>
    <property type="molecule type" value="Genomic_DNA"/>
</dbReference>
<accession>A0AA38RRV6</accession>
<keyword evidence="3" id="KW-0689">Ribosomal protein</keyword>
<name>A0AA38RRV6_9PEZI</name>
<evidence type="ECO:0000313" key="9">
    <source>
        <dbReference type="Proteomes" id="UP001174691"/>
    </source>
</evidence>
<evidence type="ECO:0000256" key="1">
    <source>
        <dbReference type="ARBA" id="ARBA00004173"/>
    </source>
</evidence>
<dbReference type="InterPro" id="IPR014717">
    <property type="entry name" value="Transl_elong_EF1B/ribsomal_bS6"/>
</dbReference>
<evidence type="ECO:0000256" key="4">
    <source>
        <dbReference type="ARBA" id="ARBA00023128"/>
    </source>
</evidence>
<dbReference type="SUPFAM" id="SSF54995">
    <property type="entry name" value="Ribosomal protein S6"/>
    <property type="match status" value="1"/>
</dbReference>
<gene>
    <name evidence="8" type="ORF">NKR19_g6383</name>
</gene>
<keyword evidence="9" id="KW-1185">Reference proteome</keyword>
<dbReference type="Proteomes" id="UP001174691">
    <property type="component" value="Unassembled WGS sequence"/>
</dbReference>
<proteinExistence type="inferred from homology"/>
<dbReference type="PANTHER" id="PTHR21011">
    <property type="entry name" value="MITOCHONDRIAL 28S RIBOSOMAL PROTEIN S6"/>
    <property type="match status" value="1"/>
</dbReference>
<comment type="function">
    <text evidence="7">Component of the mitochondrial ribosome (mitoribosome), a dedicated translation machinery responsible for the synthesis of mitochondrial genome-encoded proteins, including at least some of the essential transmembrane subunits of the mitochondrial respiratory chain. The mitoribosomes are attached to the mitochondrial inner membrane and translation products are cotranslationally integrated into the membrane.</text>
</comment>
<evidence type="ECO:0000256" key="6">
    <source>
        <dbReference type="ARBA" id="ARBA00035170"/>
    </source>
</evidence>
<dbReference type="Gene3D" id="3.30.70.60">
    <property type="match status" value="1"/>
</dbReference>
<comment type="similarity">
    <text evidence="2">Belongs to the bacterial ribosomal protein bS6 family.</text>
</comment>
<reference evidence="8" key="1">
    <citation type="submission" date="2022-07" db="EMBL/GenBank/DDBJ databases">
        <title>Fungi with potential for degradation of polypropylene.</title>
        <authorList>
            <person name="Gostincar C."/>
        </authorList>
    </citation>
    <scope>NUCLEOTIDE SEQUENCE</scope>
    <source>
        <strain evidence="8">EXF-13287</strain>
    </source>
</reference>
<dbReference type="GO" id="GO:0006412">
    <property type="term" value="P:translation"/>
    <property type="evidence" value="ECO:0007669"/>
    <property type="project" value="InterPro"/>
</dbReference>
<dbReference type="PANTHER" id="PTHR21011:SF1">
    <property type="entry name" value="SMALL RIBOSOMAL SUBUNIT PROTEIN BS6M"/>
    <property type="match status" value="1"/>
</dbReference>
<dbReference type="Pfam" id="PF01250">
    <property type="entry name" value="Ribosomal_S6"/>
    <property type="match status" value="1"/>
</dbReference>
<evidence type="ECO:0000256" key="7">
    <source>
        <dbReference type="ARBA" id="ARBA00037226"/>
    </source>
</evidence>
<evidence type="ECO:0000256" key="2">
    <source>
        <dbReference type="ARBA" id="ARBA00009512"/>
    </source>
</evidence>
<comment type="caution">
    <text evidence="8">The sequence shown here is derived from an EMBL/GenBank/DDBJ whole genome shotgun (WGS) entry which is preliminary data.</text>
</comment>
<dbReference type="GO" id="GO:0003735">
    <property type="term" value="F:structural constituent of ribosome"/>
    <property type="evidence" value="ECO:0007669"/>
    <property type="project" value="InterPro"/>
</dbReference>
<dbReference type="InterPro" id="IPR000529">
    <property type="entry name" value="Ribosomal_bS6"/>
</dbReference>
<dbReference type="GO" id="GO:0070181">
    <property type="term" value="F:small ribosomal subunit rRNA binding"/>
    <property type="evidence" value="ECO:0007669"/>
    <property type="project" value="TreeGrafter"/>
</dbReference>
<dbReference type="AlphaFoldDB" id="A0AA38RRV6"/>
<evidence type="ECO:0000256" key="3">
    <source>
        <dbReference type="ARBA" id="ARBA00022980"/>
    </source>
</evidence>
<evidence type="ECO:0000256" key="5">
    <source>
        <dbReference type="ARBA" id="ARBA00023274"/>
    </source>
</evidence>